<feature type="domain" description="HD" evidence="1">
    <location>
        <begin position="53"/>
        <end position="163"/>
    </location>
</feature>
<accession>A0A1V1NVZ8</accession>
<protein>
    <recommendedName>
        <fullName evidence="1">HD domain-containing protein</fullName>
    </recommendedName>
</protein>
<evidence type="ECO:0000313" key="2">
    <source>
        <dbReference type="EMBL" id="ETR66782.1"/>
    </source>
</evidence>
<reference evidence="3" key="1">
    <citation type="submission" date="2012-11" db="EMBL/GenBank/DDBJ databases">
        <authorList>
            <person name="Lucero-Rivera Y.E."/>
            <person name="Tovar-Ramirez D."/>
        </authorList>
    </citation>
    <scope>NUCLEOTIDE SEQUENCE [LARGE SCALE GENOMIC DNA]</scope>
    <source>
        <strain evidence="3">Araruama</strain>
    </source>
</reference>
<proteinExistence type="predicted"/>
<dbReference type="Proteomes" id="UP000189670">
    <property type="component" value="Unassembled WGS sequence"/>
</dbReference>
<sequence>MSKNTETLILKLLEDETAEQQSPRLMEFLLNRGIQAMPDILQTGDKQQQSLKAHTQNVMCFCYQLADILEIDDTQKMNLITAAFLHDINKFDTYRNMSYKDVATLDNIDRHLKTLFEQWEVSFDLTTTIIQDIMLGHSGHLHHSSSGLEANAQNCENQQLISIIQAADTLDISHYFHEQDKKHQALRLINQHVHDFQYDYTWHYFSDNRGLYTNFIHNVIVAEYQKQGAIPLLFYPEGV</sequence>
<dbReference type="EMBL" id="ATBP01001751">
    <property type="protein sequence ID" value="ETR66782.1"/>
    <property type="molecule type" value="Genomic_DNA"/>
</dbReference>
<dbReference type="SUPFAM" id="SSF109604">
    <property type="entry name" value="HD-domain/PDEase-like"/>
    <property type="match status" value="1"/>
</dbReference>
<evidence type="ECO:0000313" key="3">
    <source>
        <dbReference type="Proteomes" id="UP000189670"/>
    </source>
</evidence>
<dbReference type="InterPro" id="IPR006674">
    <property type="entry name" value="HD_domain"/>
</dbReference>
<dbReference type="Pfam" id="PF01966">
    <property type="entry name" value="HD"/>
    <property type="match status" value="1"/>
</dbReference>
<evidence type="ECO:0000259" key="1">
    <source>
        <dbReference type="Pfam" id="PF01966"/>
    </source>
</evidence>
<feature type="non-terminal residue" evidence="2">
    <location>
        <position position="239"/>
    </location>
</feature>
<gene>
    <name evidence="2" type="ORF">OMM_12349</name>
</gene>
<organism evidence="2 3">
    <name type="scientific">Candidatus Magnetoglobus multicellularis str. Araruama</name>
    <dbReference type="NCBI Taxonomy" id="890399"/>
    <lineage>
        <taxon>Bacteria</taxon>
        <taxon>Pseudomonadati</taxon>
        <taxon>Thermodesulfobacteriota</taxon>
        <taxon>Desulfobacteria</taxon>
        <taxon>Desulfobacterales</taxon>
        <taxon>Desulfobacteraceae</taxon>
        <taxon>Candidatus Magnetoglobus</taxon>
    </lineage>
</organism>
<comment type="caution">
    <text evidence="2">The sequence shown here is derived from an EMBL/GenBank/DDBJ whole genome shotgun (WGS) entry which is preliminary data.</text>
</comment>
<dbReference type="Gene3D" id="1.10.3210.10">
    <property type="entry name" value="Hypothetical protein af1432"/>
    <property type="match status" value="1"/>
</dbReference>
<dbReference type="AlphaFoldDB" id="A0A1V1NVZ8"/>
<name>A0A1V1NVZ8_9BACT</name>